<dbReference type="AlphaFoldDB" id="A0AAE0MBW5"/>
<organism evidence="1 2">
    <name type="scientific">Apodospora peruviana</name>
    <dbReference type="NCBI Taxonomy" id="516989"/>
    <lineage>
        <taxon>Eukaryota</taxon>
        <taxon>Fungi</taxon>
        <taxon>Dikarya</taxon>
        <taxon>Ascomycota</taxon>
        <taxon>Pezizomycotina</taxon>
        <taxon>Sordariomycetes</taxon>
        <taxon>Sordariomycetidae</taxon>
        <taxon>Sordariales</taxon>
        <taxon>Lasiosphaeriaceae</taxon>
        <taxon>Apodospora</taxon>
    </lineage>
</organism>
<dbReference type="EMBL" id="JAUEDM010000002">
    <property type="protein sequence ID" value="KAK3326762.1"/>
    <property type="molecule type" value="Genomic_DNA"/>
</dbReference>
<reference evidence="1" key="1">
    <citation type="journal article" date="2023" name="Mol. Phylogenet. Evol.">
        <title>Genome-scale phylogeny and comparative genomics of the fungal order Sordariales.</title>
        <authorList>
            <person name="Hensen N."/>
            <person name="Bonometti L."/>
            <person name="Westerberg I."/>
            <person name="Brannstrom I.O."/>
            <person name="Guillou S."/>
            <person name="Cros-Aarteil S."/>
            <person name="Calhoun S."/>
            <person name="Haridas S."/>
            <person name="Kuo A."/>
            <person name="Mondo S."/>
            <person name="Pangilinan J."/>
            <person name="Riley R."/>
            <person name="LaButti K."/>
            <person name="Andreopoulos B."/>
            <person name="Lipzen A."/>
            <person name="Chen C."/>
            <person name="Yan M."/>
            <person name="Daum C."/>
            <person name="Ng V."/>
            <person name="Clum A."/>
            <person name="Steindorff A."/>
            <person name="Ohm R.A."/>
            <person name="Martin F."/>
            <person name="Silar P."/>
            <person name="Natvig D.O."/>
            <person name="Lalanne C."/>
            <person name="Gautier V."/>
            <person name="Ament-Velasquez S.L."/>
            <person name="Kruys A."/>
            <person name="Hutchinson M.I."/>
            <person name="Powell A.J."/>
            <person name="Barry K."/>
            <person name="Miller A.N."/>
            <person name="Grigoriev I.V."/>
            <person name="Debuchy R."/>
            <person name="Gladieux P."/>
            <person name="Hiltunen Thoren M."/>
            <person name="Johannesson H."/>
        </authorList>
    </citation>
    <scope>NUCLEOTIDE SEQUENCE</scope>
    <source>
        <strain evidence="1">CBS 118394</strain>
    </source>
</reference>
<evidence type="ECO:0000313" key="2">
    <source>
        <dbReference type="Proteomes" id="UP001283341"/>
    </source>
</evidence>
<proteinExistence type="predicted"/>
<dbReference type="Proteomes" id="UP001283341">
    <property type="component" value="Unassembled WGS sequence"/>
</dbReference>
<gene>
    <name evidence="1" type="ORF">B0H66DRAFT_168509</name>
</gene>
<evidence type="ECO:0000313" key="1">
    <source>
        <dbReference type="EMBL" id="KAK3326762.1"/>
    </source>
</evidence>
<protein>
    <submittedName>
        <fullName evidence="1">Uncharacterized protein</fullName>
    </submittedName>
</protein>
<keyword evidence="2" id="KW-1185">Reference proteome</keyword>
<name>A0AAE0MBW5_9PEZI</name>
<reference evidence="1" key="2">
    <citation type="submission" date="2023-06" db="EMBL/GenBank/DDBJ databases">
        <authorList>
            <consortium name="Lawrence Berkeley National Laboratory"/>
            <person name="Haridas S."/>
            <person name="Hensen N."/>
            <person name="Bonometti L."/>
            <person name="Westerberg I."/>
            <person name="Brannstrom I.O."/>
            <person name="Guillou S."/>
            <person name="Cros-Aarteil S."/>
            <person name="Calhoun S."/>
            <person name="Kuo A."/>
            <person name="Mondo S."/>
            <person name="Pangilinan J."/>
            <person name="Riley R."/>
            <person name="Labutti K."/>
            <person name="Andreopoulos B."/>
            <person name="Lipzen A."/>
            <person name="Chen C."/>
            <person name="Yanf M."/>
            <person name="Daum C."/>
            <person name="Ng V."/>
            <person name="Clum A."/>
            <person name="Steindorff A."/>
            <person name="Ohm R."/>
            <person name="Martin F."/>
            <person name="Silar P."/>
            <person name="Natvig D."/>
            <person name="Lalanne C."/>
            <person name="Gautier V."/>
            <person name="Ament-Velasquez S.L."/>
            <person name="Kruys A."/>
            <person name="Hutchinson M.I."/>
            <person name="Powell A.J."/>
            <person name="Barry K."/>
            <person name="Miller A.N."/>
            <person name="Grigoriev I.V."/>
            <person name="Debuchy R."/>
            <person name="Gladieux P."/>
            <person name="Thoren M.H."/>
            <person name="Johannesson H."/>
        </authorList>
    </citation>
    <scope>NUCLEOTIDE SEQUENCE</scope>
    <source>
        <strain evidence="1">CBS 118394</strain>
    </source>
</reference>
<comment type="caution">
    <text evidence="1">The sequence shown here is derived from an EMBL/GenBank/DDBJ whole genome shotgun (WGS) entry which is preliminary data.</text>
</comment>
<accession>A0AAE0MBW5</accession>
<sequence>MALARHEGDKQHQHSVSLAIQVAAEMTLRPAHHQPYEQEYVELDGLLHTRRLIEAHVLKSTMDESLVGYTIEPASPAVDGLSGFELSTSASERSDSSAPFFILSEQSPLGLIESTTVEQYSSTTAYSVVTILIRAAVLRNQNQDSATGKKASSIPAFPTTVSPSLFSPLTMRASVRTRRLRFSQVTESWPFAAGGLDPTNAWIPAS</sequence>